<proteinExistence type="predicted"/>
<dbReference type="AlphaFoldDB" id="A0AAE0XMI6"/>
<reference evidence="1" key="1">
    <citation type="journal article" date="2023" name="G3 (Bethesda)">
        <title>A reference genome for the long-term kleptoplast-retaining sea slug Elysia crispata morphotype clarki.</title>
        <authorList>
            <person name="Eastman K.E."/>
            <person name="Pendleton A.L."/>
            <person name="Shaikh M.A."/>
            <person name="Suttiyut T."/>
            <person name="Ogas R."/>
            <person name="Tomko P."/>
            <person name="Gavelis G."/>
            <person name="Widhalm J.R."/>
            <person name="Wisecaver J.H."/>
        </authorList>
    </citation>
    <scope>NUCLEOTIDE SEQUENCE</scope>
    <source>
        <strain evidence="1">ECLA1</strain>
    </source>
</reference>
<protein>
    <submittedName>
        <fullName evidence="1">Uncharacterized protein</fullName>
    </submittedName>
</protein>
<accession>A0AAE0XMI6</accession>
<evidence type="ECO:0000313" key="2">
    <source>
        <dbReference type="Proteomes" id="UP001283361"/>
    </source>
</evidence>
<dbReference type="Proteomes" id="UP001283361">
    <property type="component" value="Unassembled WGS sequence"/>
</dbReference>
<keyword evidence="2" id="KW-1185">Reference proteome</keyword>
<comment type="caution">
    <text evidence="1">The sequence shown here is derived from an EMBL/GenBank/DDBJ whole genome shotgun (WGS) entry which is preliminary data.</text>
</comment>
<evidence type="ECO:0000313" key="1">
    <source>
        <dbReference type="EMBL" id="KAK3696809.1"/>
    </source>
</evidence>
<gene>
    <name evidence="1" type="ORF">RRG08_016859</name>
</gene>
<sequence>METLALSGTFKPFDWKGKVLNYGQLIGLRSTQINSQEYSRVLTPSEYESSPTEVATIDFGGNKSLS</sequence>
<organism evidence="1 2">
    <name type="scientific">Elysia crispata</name>
    <name type="common">lettuce slug</name>
    <dbReference type="NCBI Taxonomy" id="231223"/>
    <lineage>
        <taxon>Eukaryota</taxon>
        <taxon>Metazoa</taxon>
        <taxon>Spiralia</taxon>
        <taxon>Lophotrochozoa</taxon>
        <taxon>Mollusca</taxon>
        <taxon>Gastropoda</taxon>
        <taxon>Heterobranchia</taxon>
        <taxon>Euthyneura</taxon>
        <taxon>Panpulmonata</taxon>
        <taxon>Sacoglossa</taxon>
        <taxon>Placobranchoidea</taxon>
        <taxon>Plakobranchidae</taxon>
        <taxon>Elysia</taxon>
    </lineage>
</organism>
<name>A0AAE0XMI6_9GAST</name>
<dbReference type="EMBL" id="JAWDGP010008031">
    <property type="protein sequence ID" value="KAK3696809.1"/>
    <property type="molecule type" value="Genomic_DNA"/>
</dbReference>